<evidence type="ECO:0000313" key="7">
    <source>
        <dbReference type="Proteomes" id="UP000652761"/>
    </source>
</evidence>
<feature type="domain" description="B box-type" evidence="5">
    <location>
        <begin position="114"/>
        <end position="161"/>
    </location>
</feature>
<evidence type="ECO:0000259" key="5">
    <source>
        <dbReference type="PROSITE" id="PS50119"/>
    </source>
</evidence>
<dbReference type="AlphaFoldDB" id="A0A843W3V8"/>
<dbReference type="InterPro" id="IPR000315">
    <property type="entry name" value="Znf_B-box"/>
</dbReference>
<reference evidence="6" key="1">
    <citation type="submission" date="2017-07" db="EMBL/GenBank/DDBJ databases">
        <title>Taro Niue Genome Assembly and Annotation.</title>
        <authorList>
            <person name="Atibalentja N."/>
            <person name="Keating K."/>
            <person name="Fields C.J."/>
        </authorList>
    </citation>
    <scope>NUCLEOTIDE SEQUENCE</scope>
    <source>
        <strain evidence="6">Niue_2</strain>
        <tissue evidence="6">Leaf</tissue>
    </source>
</reference>
<evidence type="ECO:0000313" key="6">
    <source>
        <dbReference type="EMBL" id="MQM01608.1"/>
    </source>
</evidence>
<keyword evidence="2 4" id="KW-0863">Zinc-finger</keyword>
<feature type="non-terminal residue" evidence="6">
    <location>
        <position position="1"/>
    </location>
</feature>
<dbReference type="GO" id="GO:0008270">
    <property type="term" value="F:zinc ion binding"/>
    <property type="evidence" value="ECO:0007669"/>
    <property type="project" value="UniProtKB-KW"/>
</dbReference>
<dbReference type="SMART" id="SM00336">
    <property type="entry name" value="BBOX"/>
    <property type="match status" value="1"/>
</dbReference>
<dbReference type="PROSITE" id="PS50119">
    <property type="entry name" value="ZF_BBOX"/>
    <property type="match status" value="1"/>
</dbReference>
<evidence type="ECO:0000256" key="2">
    <source>
        <dbReference type="ARBA" id="ARBA00022771"/>
    </source>
</evidence>
<dbReference type="PANTHER" id="PTHR31717">
    <property type="entry name" value="ZINC FINGER PROTEIN CONSTANS-LIKE 10"/>
    <property type="match status" value="1"/>
</dbReference>
<dbReference type="InterPro" id="IPR049808">
    <property type="entry name" value="CONSTANS-like_Bbox1"/>
</dbReference>
<dbReference type="CDD" id="cd19821">
    <property type="entry name" value="Bbox1_BBX-like"/>
    <property type="match status" value="1"/>
</dbReference>
<accession>A0A843W3V8</accession>
<proteinExistence type="predicted"/>
<gene>
    <name evidence="6" type="ORF">Taro_034366</name>
</gene>
<organism evidence="6 7">
    <name type="scientific">Colocasia esculenta</name>
    <name type="common">Wild taro</name>
    <name type="synonym">Arum esculentum</name>
    <dbReference type="NCBI Taxonomy" id="4460"/>
    <lineage>
        <taxon>Eukaryota</taxon>
        <taxon>Viridiplantae</taxon>
        <taxon>Streptophyta</taxon>
        <taxon>Embryophyta</taxon>
        <taxon>Tracheophyta</taxon>
        <taxon>Spermatophyta</taxon>
        <taxon>Magnoliopsida</taxon>
        <taxon>Liliopsida</taxon>
        <taxon>Araceae</taxon>
        <taxon>Aroideae</taxon>
        <taxon>Colocasieae</taxon>
        <taxon>Colocasia</taxon>
    </lineage>
</organism>
<evidence type="ECO:0000256" key="4">
    <source>
        <dbReference type="PROSITE-ProRule" id="PRU00024"/>
    </source>
</evidence>
<dbReference type="PANTHER" id="PTHR31717:SF45">
    <property type="entry name" value="ZINC FINGER PROTEIN CONSTANS-LIKE 14-RELATED"/>
    <property type="match status" value="1"/>
</dbReference>
<dbReference type="EMBL" id="NMUH01002708">
    <property type="protein sequence ID" value="MQM01608.1"/>
    <property type="molecule type" value="Genomic_DNA"/>
</dbReference>
<protein>
    <recommendedName>
        <fullName evidence="5">B box-type domain-containing protein</fullName>
    </recommendedName>
</protein>
<name>A0A843W3V8_COLES</name>
<evidence type="ECO:0000256" key="3">
    <source>
        <dbReference type="ARBA" id="ARBA00022833"/>
    </source>
</evidence>
<keyword evidence="7" id="KW-1185">Reference proteome</keyword>
<evidence type="ECO:0000256" key="1">
    <source>
        <dbReference type="ARBA" id="ARBA00022723"/>
    </source>
</evidence>
<comment type="caution">
    <text evidence="6">The sequence shown here is derived from an EMBL/GenBank/DDBJ whole genome shotgun (WGS) entry which is preliminary data.</text>
</comment>
<dbReference type="OrthoDB" id="496416at2759"/>
<dbReference type="Proteomes" id="UP000652761">
    <property type="component" value="Unassembled WGS sequence"/>
</dbReference>
<keyword evidence="1" id="KW-0479">Metal-binding</keyword>
<keyword evidence="3" id="KW-0862">Zinc</keyword>
<sequence>MLRPRPRHRRAASSPSSYCLLAAAVLRLCPHCLLAPAATMLLSSPGFAAFSGETSYLAFFPSLLSADRGSQDGASTSVAAADGEAYNIPLPVHRVIFAPRMEEKSLPLQKWRRTEKVPCDFCDEEATVLFCHADSAKLCFFCDQHVHSANALSRKHQHPQICNNCGSFWLGGFPACPSWMRMTGWKTYRRPDNKPRGHGVGWSPIIPYIFKVPGGWDEVYSTSAMLLTLILSFYFNFRPTEQ</sequence>